<evidence type="ECO:0000256" key="1">
    <source>
        <dbReference type="SAM" id="MobiDB-lite"/>
    </source>
</evidence>
<keyword evidence="3" id="KW-1185">Reference proteome</keyword>
<evidence type="ECO:0000313" key="3">
    <source>
        <dbReference type="Proteomes" id="UP000240883"/>
    </source>
</evidence>
<evidence type="ECO:0000313" key="2">
    <source>
        <dbReference type="EMBL" id="PSN59907.1"/>
    </source>
</evidence>
<dbReference type="Proteomes" id="UP000240883">
    <property type="component" value="Unassembled WGS sequence"/>
</dbReference>
<feature type="region of interest" description="Disordered" evidence="1">
    <location>
        <begin position="169"/>
        <end position="216"/>
    </location>
</feature>
<dbReference type="AlphaFoldDB" id="A0A2T2N3A0"/>
<sequence length="344" mass="38626">MDLPANFTELLNKTGQEAVQDKLFFHILQAEELVKRLEYLQQYNAKSPNSFAYEAFIETGISLLRGMDTNTSNSYAYQEIERRPVNPQHYFSAKLETSASGNGQGNNVPKSHPATHSRYRFVSPICPQVNQEEMDELTSMMAHLELFPIRLQRDLELFDLPDFKVRTEPVTPEIPAAQGSPKSRSPPHKTSKPTLPSPQGGKKRKAPYEPADDDPVKRIRLDSYNSQPVHEFQNPINLSYLLAKAEDLEDPILVPLFPSEDAKWTEPYPTKSEPAELHVEAPPELTDYEEVVEKMSDDKFCGPAFDAASLFEKLDVNKGAVSDAAADAFLDKLGAEWMKKAAAT</sequence>
<accession>A0A2T2N3A0</accession>
<reference evidence="2 3" key="1">
    <citation type="journal article" date="2018" name="Front. Microbiol.">
        <title>Genome-Wide Analysis of Corynespora cassiicola Leaf Fall Disease Putative Effectors.</title>
        <authorList>
            <person name="Lopez D."/>
            <person name="Ribeiro S."/>
            <person name="Label P."/>
            <person name="Fumanal B."/>
            <person name="Venisse J.S."/>
            <person name="Kohler A."/>
            <person name="de Oliveira R.R."/>
            <person name="Labutti K."/>
            <person name="Lipzen A."/>
            <person name="Lail K."/>
            <person name="Bauer D."/>
            <person name="Ohm R.A."/>
            <person name="Barry K.W."/>
            <person name="Spatafora J."/>
            <person name="Grigoriev I.V."/>
            <person name="Martin F.M."/>
            <person name="Pujade-Renaud V."/>
        </authorList>
    </citation>
    <scope>NUCLEOTIDE SEQUENCE [LARGE SCALE GENOMIC DNA]</scope>
    <source>
        <strain evidence="2 3">Philippines</strain>
    </source>
</reference>
<name>A0A2T2N3A0_CORCC</name>
<gene>
    <name evidence="2" type="ORF">BS50DRAFT_656542</name>
</gene>
<organism evidence="2 3">
    <name type="scientific">Corynespora cassiicola Philippines</name>
    <dbReference type="NCBI Taxonomy" id="1448308"/>
    <lineage>
        <taxon>Eukaryota</taxon>
        <taxon>Fungi</taxon>
        <taxon>Dikarya</taxon>
        <taxon>Ascomycota</taxon>
        <taxon>Pezizomycotina</taxon>
        <taxon>Dothideomycetes</taxon>
        <taxon>Pleosporomycetidae</taxon>
        <taxon>Pleosporales</taxon>
        <taxon>Corynesporascaceae</taxon>
        <taxon>Corynespora</taxon>
    </lineage>
</organism>
<protein>
    <submittedName>
        <fullName evidence="2">Uncharacterized protein</fullName>
    </submittedName>
</protein>
<dbReference type="EMBL" id="KZ678152">
    <property type="protein sequence ID" value="PSN59907.1"/>
    <property type="molecule type" value="Genomic_DNA"/>
</dbReference>
<proteinExistence type="predicted"/>